<organism evidence="1 2">
    <name type="scientific">Enterococcus cecorum</name>
    <dbReference type="NCBI Taxonomy" id="44008"/>
    <lineage>
        <taxon>Bacteria</taxon>
        <taxon>Bacillati</taxon>
        <taxon>Bacillota</taxon>
        <taxon>Bacilli</taxon>
        <taxon>Lactobacillales</taxon>
        <taxon>Enterococcaceae</taxon>
        <taxon>Enterococcus</taxon>
    </lineage>
</organism>
<dbReference type="AlphaFoldDB" id="A0A0J0AY10"/>
<proteinExistence type="predicted"/>
<dbReference type="EMBL" id="NFLC01000007">
    <property type="protein sequence ID" value="OUQ10732.1"/>
    <property type="molecule type" value="Genomic_DNA"/>
</dbReference>
<evidence type="ECO:0000313" key="1">
    <source>
        <dbReference type="EMBL" id="OUQ10732.1"/>
    </source>
</evidence>
<evidence type="ECO:0000313" key="2">
    <source>
        <dbReference type="Proteomes" id="UP000196074"/>
    </source>
</evidence>
<sequence>MSTNPLSVQKSVKRYLNGRQLPFETVVSESGACLVVSLLDCESCPGKLLGVDFYFHNNCMEVKVHYSATATKWIRERKNHLAGLYRLLNYINAMVWMPTNDGKQGEIYPYSYFYTPRFTITEDGSYDLCCTSLVDYDVFHMAPLATLDYFTAVVPAYFDELSLPIFSLLLEKVTVEQAIQMIRDKNL</sequence>
<name>A0A0J0AY10_9ENTE</name>
<reference evidence="2" key="1">
    <citation type="submission" date="2017-04" db="EMBL/GenBank/DDBJ databases">
        <title>Function of individual gut microbiota members based on whole genome sequencing of pure cultures obtained from chicken caecum.</title>
        <authorList>
            <person name="Medvecky M."/>
            <person name="Cejkova D."/>
            <person name="Polansky O."/>
            <person name="Karasova D."/>
            <person name="Kubasova T."/>
            <person name="Cizek A."/>
            <person name="Rychlik I."/>
        </authorList>
    </citation>
    <scope>NUCLEOTIDE SEQUENCE [LARGE SCALE GENOMIC DNA]</scope>
    <source>
        <strain evidence="2">An144</strain>
    </source>
</reference>
<comment type="caution">
    <text evidence="1">The sequence shown here is derived from an EMBL/GenBank/DDBJ whole genome shotgun (WGS) entry which is preliminary data.</text>
</comment>
<accession>A0A0J0AY10</accession>
<protein>
    <submittedName>
        <fullName evidence="1">Uncharacterized protein</fullName>
    </submittedName>
</protein>
<dbReference type="RefSeq" id="WP_047341249.1">
    <property type="nucleotide sequence ID" value="NZ_LDEB01000012.1"/>
</dbReference>
<dbReference type="Proteomes" id="UP000196074">
    <property type="component" value="Unassembled WGS sequence"/>
</dbReference>
<gene>
    <name evidence="1" type="ORF">B5E88_04655</name>
</gene>